<sequence length="27" mass="3019">MLEVQLKCINAAILPYPEHECHPAALN</sequence>
<dbReference type="AlphaFoldDB" id="A0A0E9Q4B2"/>
<dbReference type="EMBL" id="GBXM01096988">
    <property type="protein sequence ID" value="JAH11589.1"/>
    <property type="molecule type" value="Transcribed_RNA"/>
</dbReference>
<name>A0A0E9Q4B2_ANGAN</name>
<protein>
    <submittedName>
        <fullName evidence="1">Uncharacterized protein</fullName>
    </submittedName>
</protein>
<evidence type="ECO:0000313" key="1">
    <source>
        <dbReference type="EMBL" id="JAH11589.1"/>
    </source>
</evidence>
<organism evidence="1">
    <name type="scientific">Anguilla anguilla</name>
    <name type="common">European freshwater eel</name>
    <name type="synonym">Muraena anguilla</name>
    <dbReference type="NCBI Taxonomy" id="7936"/>
    <lineage>
        <taxon>Eukaryota</taxon>
        <taxon>Metazoa</taxon>
        <taxon>Chordata</taxon>
        <taxon>Craniata</taxon>
        <taxon>Vertebrata</taxon>
        <taxon>Euteleostomi</taxon>
        <taxon>Actinopterygii</taxon>
        <taxon>Neopterygii</taxon>
        <taxon>Teleostei</taxon>
        <taxon>Anguilliformes</taxon>
        <taxon>Anguillidae</taxon>
        <taxon>Anguilla</taxon>
    </lineage>
</organism>
<accession>A0A0E9Q4B2</accession>
<proteinExistence type="predicted"/>
<reference evidence="1" key="2">
    <citation type="journal article" date="2015" name="Fish Shellfish Immunol.">
        <title>Early steps in the European eel (Anguilla anguilla)-Vibrio vulnificus interaction in the gills: Role of the RtxA13 toxin.</title>
        <authorList>
            <person name="Callol A."/>
            <person name="Pajuelo D."/>
            <person name="Ebbesson L."/>
            <person name="Teles M."/>
            <person name="MacKenzie S."/>
            <person name="Amaro C."/>
        </authorList>
    </citation>
    <scope>NUCLEOTIDE SEQUENCE</scope>
</reference>
<reference evidence="1" key="1">
    <citation type="submission" date="2014-11" db="EMBL/GenBank/DDBJ databases">
        <authorList>
            <person name="Amaro Gonzalez C."/>
        </authorList>
    </citation>
    <scope>NUCLEOTIDE SEQUENCE</scope>
</reference>